<dbReference type="RefSeq" id="WP_211847159.1">
    <property type="nucleotide sequence ID" value="NZ_JAAEDL010000013.1"/>
</dbReference>
<sequence length="65" mass="6448">MERRIPLPGTRCCLLIAAALLAGCGSAAGPSETAQDRPVSIRVGGSLAVTGAAVSQSRGQSGTPR</sequence>
<dbReference type="EMBL" id="JAAEDL010000013">
    <property type="protein sequence ID" value="MBR0681626.1"/>
    <property type="molecule type" value="Genomic_DNA"/>
</dbReference>
<keyword evidence="1" id="KW-0732">Signal</keyword>
<evidence type="ECO:0000313" key="2">
    <source>
        <dbReference type="EMBL" id="MBR0681626.1"/>
    </source>
</evidence>
<dbReference type="PROSITE" id="PS51257">
    <property type="entry name" value="PROKAR_LIPOPROTEIN"/>
    <property type="match status" value="1"/>
</dbReference>
<keyword evidence="3" id="KW-1185">Reference proteome</keyword>
<dbReference type="AlphaFoldDB" id="A0A9X9XD40"/>
<proteinExistence type="predicted"/>
<comment type="caution">
    <text evidence="2">The sequence shown here is derived from an EMBL/GenBank/DDBJ whole genome shotgun (WGS) entry which is preliminary data.</text>
</comment>
<name>A0A9X9XD40_9PROT</name>
<feature type="signal peptide" evidence="1">
    <location>
        <begin position="1"/>
        <end position="27"/>
    </location>
</feature>
<feature type="chain" id="PRO_5040880364" description="Argininosuccinate lyase" evidence="1">
    <location>
        <begin position="28"/>
        <end position="65"/>
    </location>
</feature>
<reference evidence="2" key="2">
    <citation type="journal article" date="2021" name="Syst. Appl. Microbiol.">
        <title>Roseomonas hellenica sp. nov., isolated from roots of wild-growing Alkanna tinctoria.</title>
        <authorList>
            <person name="Rat A."/>
            <person name="Naranjo H.D."/>
            <person name="Lebbe L."/>
            <person name="Cnockaert M."/>
            <person name="Krigas N."/>
            <person name="Grigoriadou K."/>
            <person name="Maloupa E."/>
            <person name="Willems A."/>
        </authorList>
    </citation>
    <scope>NUCLEOTIDE SEQUENCE</scope>
    <source>
        <strain evidence="2">LMG 31228</strain>
    </source>
</reference>
<evidence type="ECO:0000256" key="1">
    <source>
        <dbReference type="SAM" id="SignalP"/>
    </source>
</evidence>
<evidence type="ECO:0000313" key="3">
    <source>
        <dbReference type="Proteomes" id="UP001138709"/>
    </source>
</evidence>
<dbReference type="Proteomes" id="UP001138709">
    <property type="component" value="Unassembled WGS sequence"/>
</dbReference>
<gene>
    <name evidence="2" type="ORF">GXW74_14105</name>
</gene>
<evidence type="ECO:0008006" key="4">
    <source>
        <dbReference type="Google" id="ProtNLM"/>
    </source>
</evidence>
<reference evidence="2" key="1">
    <citation type="submission" date="2020-01" db="EMBL/GenBank/DDBJ databases">
        <authorList>
            <person name="Rat A."/>
        </authorList>
    </citation>
    <scope>NUCLEOTIDE SEQUENCE</scope>
    <source>
        <strain evidence="2">LMG 31228</strain>
    </source>
</reference>
<accession>A0A9X9XD40</accession>
<organism evidence="2 3">
    <name type="scientific">Neoroseomonas eburnea</name>
    <dbReference type="NCBI Taxonomy" id="1346889"/>
    <lineage>
        <taxon>Bacteria</taxon>
        <taxon>Pseudomonadati</taxon>
        <taxon>Pseudomonadota</taxon>
        <taxon>Alphaproteobacteria</taxon>
        <taxon>Acetobacterales</taxon>
        <taxon>Acetobacteraceae</taxon>
        <taxon>Neoroseomonas</taxon>
    </lineage>
</organism>
<protein>
    <recommendedName>
        <fullName evidence="4">Argininosuccinate lyase</fullName>
    </recommendedName>
</protein>